<dbReference type="Proteomes" id="UP001060085">
    <property type="component" value="Linkage Group LG02"/>
</dbReference>
<evidence type="ECO:0000313" key="1">
    <source>
        <dbReference type="EMBL" id="KAI5678324.1"/>
    </source>
</evidence>
<sequence length="410" mass="47363">MARLLNLPEDTLIEILLRLPVKTLVRFKCVSKSWFSLLTCPSFIDMHLKFSLTRDDEFVLINRSEEPCQNILSLHNDDEFLSILVPNLEIQYLNDESPEIKAPNDQCFKLVGSSCNGIVCLFNDHNFALFNPATRQIRILPPHPPCPEGFYSYTEVLGFGFDAATDDYKVVIISQLDFRNPLDDHPNISVRHFDLDFWEAKIYSFTKDSWKELDYVPPLIHSFRPTGFDLFFNDRIHYIIGVGYECECRDPSILSLDISTELFHKFGYPKADKTSTDEDTGDYESLAIINDALALILYTGKYPDPHPFEQFIDVWIMKEYGNEESWSKQYSIGPLSGIIRPISIWKNNRILLERVIGGDLDHYEVQLAACDLVNCEQLLKYNDVHGHEFTMEVVFYKETLVSIAITKLQE</sequence>
<evidence type="ECO:0000313" key="2">
    <source>
        <dbReference type="Proteomes" id="UP001060085"/>
    </source>
</evidence>
<accession>A0ACC0C0C3</accession>
<reference evidence="2" key="1">
    <citation type="journal article" date="2023" name="Nat. Plants">
        <title>Single-cell RNA sequencing provides a high-resolution roadmap for understanding the multicellular compartmentation of specialized metabolism.</title>
        <authorList>
            <person name="Sun S."/>
            <person name="Shen X."/>
            <person name="Li Y."/>
            <person name="Li Y."/>
            <person name="Wang S."/>
            <person name="Li R."/>
            <person name="Zhang H."/>
            <person name="Shen G."/>
            <person name="Guo B."/>
            <person name="Wei J."/>
            <person name="Xu J."/>
            <person name="St-Pierre B."/>
            <person name="Chen S."/>
            <person name="Sun C."/>
        </authorList>
    </citation>
    <scope>NUCLEOTIDE SEQUENCE [LARGE SCALE GENOMIC DNA]</scope>
</reference>
<comment type="caution">
    <text evidence="1">The sequence shown here is derived from an EMBL/GenBank/DDBJ whole genome shotgun (WGS) entry which is preliminary data.</text>
</comment>
<organism evidence="1 2">
    <name type="scientific">Catharanthus roseus</name>
    <name type="common">Madagascar periwinkle</name>
    <name type="synonym">Vinca rosea</name>
    <dbReference type="NCBI Taxonomy" id="4058"/>
    <lineage>
        <taxon>Eukaryota</taxon>
        <taxon>Viridiplantae</taxon>
        <taxon>Streptophyta</taxon>
        <taxon>Embryophyta</taxon>
        <taxon>Tracheophyta</taxon>
        <taxon>Spermatophyta</taxon>
        <taxon>Magnoliopsida</taxon>
        <taxon>eudicotyledons</taxon>
        <taxon>Gunneridae</taxon>
        <taxon>Pentapetalae</taxon>
        <taxon>asterids</taxon>
        <taxon>lamiids</taxon>
        <taxon>Gentianales</taxon>
        <taxon>Apocynaceae</taxon>
        <taxon>Rauvolfioideae</taxon>
        <taxon>Vinceae</taxon>
        <taxon>Catharanthinae</taxon>
        <taxon>Catharanthus</taxon>
    </lineage>
</organism>
<dbReference type="EMBL" id="CM044702">
    <property type="protein sequence ID" value="KAI5678324.1"/>
    <property type="molecule type" value="Genomic_DNA"/>
</dbReference>
<protein>
    <submittedName>
        <fullName evidence="1">Uncharacterized protein</fullName>
    </submittedName>
</protein>
<keyword evidence="2" id="KW-1185">Reference proteome</keyword>
<proteinExistence type="predicted"/>
<gene>
    <name evidence="1" type="ORF">M9H77_09274</name>
</gene>
<name>A0ACC0C0C3_CATRO</name>